<name>A0ACB8QJZ1_9AGAM</name>
<reference evidence="1" key="1">
    <citation type="submission" date="2021-02" db="EMBL/GenBank/DDBJ databases">
        <authorList>
            <consortium name="DOE Joint Genome Institute"/>
            <person name="Ahrendt S."/>
            <person name="Looney B.P."/>
            <person name="Miyauchi S."/>
            <person name="Morin E."/>
            <person name="Drula E."/>
            <person name="Courty P.E."/>
            <person name="Chicoki N."/>
            <person name="Fauchery L."/>
            <person name="Kohler A."/>
            <person name="Kuo A."/>
            <person name="Labutti K."/>
            <person name="Pangilinan J."/>
            <person name="Lipzen A."/>
            <person name="Riley R."/>
            <person name="Andreopoulos W."/>
            <person name="He G."/>
            <person name="Johnson J."/>
            <person name="Barry K.W."/>
            <person name="Grigoriev I.V."/>
            <person name="Nagy L."/>
            <person name="Hibbett D."/>
            <person name="Henrissat B."/>
            <person name="Matheny P.B."/>
            <person name="Labbe J."/>
            <person name="Martin F."/>
        </authorList>
    </citation>
    <scope>NUCLEOTIDE SEQUENCE</scope>
    <source>
        <strain evidence="1">EC-137</strain>
    </source>
</reference>
<dbReference type="Proteomes" id="UP000814128">
    <property type="component" value="Unassembled WGS sequence"/>
</dbReference>
<reference evidence="1" key="2">
    <citation type="journal article" date="2022" name="New Phytol.">
        <title>Evolutionary transition to the ectomycorrhizal habit in the genomes of a hyperdiverse lineage of mushroom-forming fungi.</title>
        <authorList>
            <person name="Looney B."/>
            <person name="Miyauchi S."/>
            <person name="Morin E."/>
            <person name="Drula E."/>
            <person name="Courty P.E."/>
            <person name="Kohler A."/>
            <person name="Kuo A."/>
            <person name="LaButti K."/>
            <person name="Pangilinan J."/>
            <person name="Lipzen A."/>
            <person name="Riley R."/>
            <person name="Andreopoulos W."/>
            <person name="He G."/>
            <person name="Johnson J."/>
            <person name="Nolan M."/>
            <person name="Tritt A."/>
            <person name="Barry K.W."/>
            <person name="Grigoriev I.V."/>
            <person name="Nagy L.G."/>
            <person name="Hibbett D."/>
            <person name="Henrissat B."/>
            <person name="Matheny P.B."/>
            <person name="Labbe J."/>
            <person name="Martin F.M."/>
        </authorList>
    </citation>
    <scope>NUCLEOTIDE SEQUENCE</scope>
    <source>
        <strain evidence="1">EC-137</strain>
    </source>
</reference>
<protein>
    <submittedName>
        <fullName evidence="1">Hydrophobin</fullName>
    </submittedName>
</protein>
<dbReference type="EMBL" id="MU273561">
    <property type="protein sequence ID" value="KAI0031992.1"/>
    <property type="molecule type" value="Genomic_DNA"/>
</dbReference>
<feature type="non-terminal residue" evidence="1">
    <location>
        <position position="93"/>
    </location>
</feature>
<feature type="non-terminal residue" evidence="1">
    <location>
        <position position="1"/>
    </location>
</feature>
<gene>
    <name evidence="1" type="ORF">K488DRAFT_16928</name>
</gene>
<evidence type="ECO:0000313" key="1">
    <source>
        <dbReference type="EMBL" id="KAI0031992.1"/>
    </source>
</evidence>
<sequence length="93" mass="9503">PAPDPQWACNKGSLQCCNQVQAAHSVDFQTLLSQDVLSTLPQALSGSNTPVGLSCSPIAAATGASCNQQTVCCSNTHFSGVIAIGCMPINIVL</sequence>
<comment type="caution">
    <text evidence="1">The sequence shown here is derived from an EMBL/GenBank/DDBJ whole genome shotgun (WGS) entry which is preliminary data.</text>
</comment>
<keyword evidence="2" id="KW-1185">Reference proteome</keyword>
<evidence type="ECO:0000313" key="2">
    <source>
        <dbReference type="Proteomes" id="UP000814128"/>
    </source>
</evidence>
<proteinExistence type="predicted"/>
<accession>A0ACB8QJZ1</accession>
<organism evidence="1 2">
    <name type="scientific">Vararia minispora EC-137</name>
    <dbReference type="NCBI Taxonomy" id="1314806"/>
    <lineage>
        <taxon>Eukaryota</taxon>
        <taxon>Fungi</taxon>
        <taxon>Dikarya</taxon>
        <taxon>Basidiomycota</taxon>
        <taxon>Agaricomycotina</taxon>
        <taxon>Agaricomycetes</taxon>
        <taxon>Russulales</taxon>
        <taxon>Lachnocladiaceae</taxon>
        <taxon>Vararia</taxon>
    </lineage>
</organism>